<dbReference type="InterPro" id="IPR000061">
    <property type="entry name" value="Surp"/>
</dbReference>
<accession>A0ABR3F5V4</accession>
<keyword evidence="2" id="KW-0507">mRNA processing</keyword>
<evidence type="ECO:0000256" key="4">
    <source>
        <dbReference type="ARBA" id="ARBA00022737"/>
    </source>
</evidence>
<evidence type="ECO:0000259" key="10">
    <source>
        <dbReference type="PROSITE" id="PS50128"/>
    </source>
</evidence>
<dbReference type="Proteomes" id="UP001465976">
    <property type="component" value="Unassembled WGS sequence"/>
</dbReference>
<feature type="region of interest" description="Disordered" evidence="8">
    <location>
        <begin position="335"/>
        <end position="372"/>
    </location>
</feature>
<dbReference type="PANTHER" id="PTHR15316">
    <property type="entry name" value="SPLICEOSOME ASSOCIATED PROTEIN 114/SWAP SPLICING FACTOR-RELATED"/>
    <property type="match status" value="1"/>
</dbReference>
<organism evidence="11 12">
    <name type="scientific">Marasmius crinis-equi</name>
    <dbReference type="NCBI Taxonomy" id="585013"/>
    <lineage>
        <taxon>Eukaryota</taxon>
        <taxon>Fungi</taxon>
        <taxon>Dikarya</taxon>
        <taxon>Basidiomycota</taxon>
        <taxon>Agaricomycotina</taxon>
        <taxon>Agaricomycetes</taxon>
        <taxon>Agaricomycetidae</taxon>
        <taxon>Agaricales</taxon>
        <taxon>Marasmiineae</taxon>
        <taxon>Marasmiaceae</taxon>
        <taxon>Marasmius</taxon>
    </lineage>
</organism>
<feature type="domain" description="Ubiquitin-like" evidence="9">
    <location>
        <begin position="706"/>
        <end position="757"/>
    </location>
</feature>
<gene>
    <name evidence="11" type="primary">PRP21</name>
    <name evidence="11" type="ORF">V5O48_011370</name>
</gene>
<evidence type="ECO:0000256" key="3">
    <source>
        <dbReference type="ARBA" id="ARBA00022728"/>
    </source>
</evidence>
<comment type="subcellular location">
    <subcellularLocation>
        <location evidence="1">Nucleus</location>
    </subcellularLocation>
</comment>
<keyword evidence="3" id="KW-0747">Spliceosome</keyword>
<evidence type="ECO:0000256" key="6">
    <source>
        <dbReference type="ARBA" id="ARBA00023242"/>
    </source>
</evidence>
<sequence>MAAVVANGHINGDSTPEPAPSRFSTGLILPPPEIKSVIDKTATFIARSANPPQFEDKIREGQRTDPKFSFLNPADPYNAYYRHKLDKLFQGEMEVDTPQGKESRAESVDPAVKPAPVDIALEPPTRSFVLDLPNISAIDLDIMKLTALFTAQRGRNFLAALSAKEARNYQFDFLKPTHSLFGYFNRLVDQYTKVLHPDKDTLEDLTSRADEGSRWRTLEISRKYAKWERNKREKEKKRQDDQEAERVAFAEIDWHDYAIVQTIEFTVADATSELPPPMSVQEVENMTLAQKRMAAMIMENTAEDVEAHRAKQAAAEAEAAAAVGNAGVANDDVAMEESDDEGEADEQAKRNEEERQKEIERARALQASSVGAGGPMKIRTDYVPKLGSKNAKTTMTTCSICGQQIPVDELDEHMRIELLDPKWKEQRDVLERRKAQASELQRGANVVSSLKNLARTRVDIFGAEADEERRKKEEEEERERRKEREKVVWDGHTASKANTLDKFSTNVNFDEQIAAIHRAKGLGPQEANAIGPGIGPAAAPPPLTSLPPPHASLPAPPQAAVANPAYQTATVSSGPQPASAYQTPPVMLPPLHFQGIEPPQQFGYQTPGVHPTRAAALAAANGALQAGVTRTADQMEGGAEDDVPPAKRQKVNKMPGSTMFSEEDWINMHPHPISLQVQLPDDPSKPEWKLDGKVVTIPDLPLNLLVSTLRDRILQHTGSTVPASRIRLSYAGKMLTNKNTIASYNLEDEELLVFSVSAARR</sequence>
<reference evidence="11 12" key="1">
    <citation type="submission" date="2024-02" db="EMBL/GenBank/DDBJ databases">
        <title>A draft genome for the cacao thread blight pathogen Marasmius crinis-equi.</title>
        <authorList>
            <person name="Cohen S.P."/>
            <person name="Baruah I.K."/>
            <person name="Amoako-Attah I."/>
            <person name="Bukari Y."/>
            <person name="Meinhardt L.W."/>
            <person name="Bailey B.A."/>
        </authorList>
    </citation>
    <scope>NUCLEOTIDE SEQUENCE [LARGE SCALE GENOMIC DNA]</scope>
    <source>
        <strain evidence="11 12">GH-76</strain>
    </source>
</reference>
<evidence type="ECO:0000256" key="1">
    <source>
        <dbReference type="ARBA" id="ARBA00004123"/>
    </source>
</evidence>
<dbReference type="InterPro" id="IPR035967">
    <property type="entry name" value="SWAP/Surp_sf"/>
</dbReference>
<keyword evidence="12" id="KW-1185">Reference proteome</keyword>
<comment type="caution">
    <text evidence="11">The sequence shown here is derived from an EMBL/GenBank/DDBJ whole genome shotgun (WGS) entry which is preliminary data.</text>
</comment>
<dbReference type="PROSITE" id="PS50128">
    <property type="entry name" value="SURP"/>
    <property type="match status" value="2"/>
</dbReference>
<dbReference type="Gene3D" id="1.10.10.790">
    <property type="entry name" value="Surp module"/>
    <property type="match status" value="2"/>
</dbReference>
<dbReference type="PROSITE" id="PS50053">
    <property type="entry name" value="UBIQUITIN_2"/>
    <property type="match status" value="1"/>
</dbReference>
<keyword evidence="7" id="KW-0175">Coiled coil</keyword>
<protein>
    <submittedName>
        <fullName evidence="11">SF3a splicing factor complex subunit</fullName>
    </submittedName>
</protein>
<dbReference type="SUPFAM" id="SSF54236">
    <property type="entry name" value="Ubiquitin-like"/>
    <property type="match status" value="1"/>
</dbReference>
<evidence type="ECO:0000256" key="7">
    <source>
        <dbReference type="SAM" id="Coils"/>
    </source>
</evidence>
<dbReference type="InterPro" id="IPR045146">
    <property type="entry name" value="SF3A1"/>
</dbReference>
<dbReference type="InterPro" id="IPR029071">
    <property type="entry name" value="Ubiquitin-like_domsf"/>
</dbReference>
<proteinExistence type="predicted"/>
<feature type="coiled-coil region" evidence="7">
    <location>
        <begin position="458"/>
        <end position="485"/>
    </location>
</feature>
<dbReference type="PANTHER" id="PTHR15316:SF1">
    <property type="entry name" value="SPLICING FACTOR 3A SUBUNIT 1"/>
    <property type="match status" value="1"/>
</dbReference>
<dbReference type="EMBL" id="JBAHYK010000905">
    <property type="protein sequence ID" value="KAL0570587.1"/>
    <property type="molecule type" value="Genomic_DNA"/>
</dbReference>
<feature type="region of interest" description="Disordered" evidence="8">
    <location>
        <begin position="1"/>
        <end position="28"/>
    </location>
</feature>
<name>A0ABR3F5V4_9AGAR</name>
<feature type="domain" description="SURP motif" evidence="10">
    <location>
        <begin position="37"/>
        <end position="81"/>
    </location>
</feature>
<dbReference type="Pfam" id="PF01805">
    <property type="entry name" value="Surp"/>
    <property type="match status" value="2"/>
</dbReference>
<dbReference type="CDD" id="cd01800">
    <property type="entry name" value="Ubl_SF3a120"/>
    <property type="match status" value="1"/>
</dbReference>
<evidence type="ECO:0000313" key="11">
    <source>
        <dbReference type="EMBL" id="KAL0570587.1"/>
    </source>
</evidence>
<evidence type="ECO:0000256" key="5">
    <source>
        <dbReference type="ARBA" id="ARBA00023187"/>
    </source>
</evidence>
<keyword evidence="5" id="KW-0508">mRNA splicing</keyword>
<evidence type="ECO:0000313" key="12">
    <source>
        <dbReference type="Proteomes" id="UP001465976"/>
    </source>
</evidence>
<dbReference type="SMART" id="SM00648">
    <property type="entry name" value="SWAP"/>
    <property type="match status" value="2"/>
</dbReference>
<dbReference type="InterPro" id="IPR035563">
    <property type="entry name" value="SF3As1_ubi"/>
</dbReference>
<dbReference type="SUPFAM" id="SSF109905">
    <property type="entry name" value="Surp module (SWAP domain)"/>
    <property type="match status" value="2"/>
</dbReference>
<feature type="compositionally biased region" description="Basic and acidic residues" evidence="8">
    <location>
        <begin position="346"/>
        <end position="363"/>
    </location>
</feature>
<dbReference type="Pfam" id="PF00240">
    <property type="entry name" value="ubiquitin"/>
    <property type="match status" value="1"/>
</dbReference>
<keyword evidence="4" id="KW-0677">Repeat</keyword>
<dbReference type="Pfam" id="PF12230">
    <property type="entry name" value="PRP21_like_P"/>
    <property type="match status" value="1"/>
</dbReference>
<feature type="compositionally biased region" description="Acidic residues" evidence="8">
    <location>
        <begin position="335"/>
        <end position="345"/>
    </location>
</feature>
<keyword evidence="6" id="KW-0539">Nucleus</keyword>
<dbReference type="Gene3D" id="3.10.20.90">
    <property type="entry name" value="Phosphatidylinositol 3-kinase Catalytic Subunit, Chain A, domain 1"/>
    <property type="match status" value="1"/>
</dbReference>
<dbReference type="InterPro" id="IPR022030">
    <property type="entry name" value="SF3A1_dom"/>
</dbReference>
<dbReference type="InterPro" id="IPR000626">
    <property type="entry name" value="Ubiquitin-like_dom"/>
</dbReference>
<evidence type="ECO:0000256" key="8">
    <source>
        <dbReference type="SAM" id="MobiDB-lite"/>
    </source>
</evidence>
<evidence type="ECO:0000259" key="9">
    <source>
        <dbReference type="PROSITE" id="PS50053"/>
    </source>
</evidence>
<feature type="domain" description="SURP motif" evidence="10">
    <location>
        <begin position="142"/>
        <end position="184"/>
    </location>
</feature>
<evidence type="ECO:0000256" key="2">
    <source>
        <dbReference type="ARBA" id="ARBA00022664"/>
    </source>
</evidence>